<feature type="region of interest" description="Disordered" evidence="1">
    <location>
        <begin position="1"/>
        <end position="38"/>
    </location>
</feature>
<evidence type="ECO:0000313" key="2">
    <source>
        <dbReference type="EMBL" id="KAJ8373205.1"/>
    </source>
</evidence>
<sequence>MTEMSTDRRQQEEEEAEGRRRRERETRRRREERGPRGAPFIVHRKMTSPFLSPGATDGRTRLPHFTKIRSVMFVPVCSSLCPRHRVCVPHAGQCMHLSACARCVCVCVCASCAYVCMHAFVWLCVRACVCVCACIKSESLP</sequence>
<evidence type="ECO:0000256" key="1">
    <source>
        <dbReference type="SAM" id="MobiDB-lite"/>
    </source>
</evidence>
<keyword evidence="3" id="KW-1185">Reference proteome</keyword>
<comment type="caution">
    <text evidence="2">The sequence shown here is derived from an EMBL/GenBank/DDBJ whole genome shotgun (WGS) entry which is preliminary data.</text>
</comment>
<accession>A0AAD7W2H5</accession>
<proteinExistence type="predicted"/>
<protein>
    <submittedName>
        <fullName evidence="2">Uncharacterized protein</fullName>
    </submittedName>
</protein>
<gene>
    <name evidence="2" type="ORF">AAFF_G00270380</name>
</gene>
<feature type="compositionally biased region" description="Basic and acidic residues" evidence="1">
    <location>
        <begin position="1"/>
        <end position="35"/>
    </location>
</feature>
<dbReference type="Proteomes" id="UP001221898">
    <property type="component" value="Unassembled WGS sequence"/>
</dbReference>
<reference evidence="2" key="1">
    <citation type="journal article" date="2023" name="Science">
        <title>Genome structures resolve the early diversification of teleost fishes.</title>
        <authorList>
            <person name="Parey E."/>
            <person name="Louis A."/>
            <person name="Montfort J."/>
            <person name="Bouchez O."/>
            <person name="Roques C."/>
            <person name="Iampietro C."/>
            <person name="Lluch J."/>
            <person name="Castinel A."/>
            <person name="Donnadieu C."/>
            <person name="Desvignes T."/>
            <person name="Floi Bucao C."/>
            <person name="Jouanno E."/>
            <person name="Wen M."/>
            <person name="Mejri S."/>
            <person name="Dirks R."/>
            <person name="Jansen H."/>
            <person name="Henkel C."/>
            <person name="Chen W.J."/>
            <person name="Zahm M."/>
            <person name="Cabau C."/>
            <person name="Klopp C."/>
            <person name="Thompson A.W."/>
            <person name="Robinson-Rechavi M."/>
            <person name="Braasch I."/>
            <person name="Lecointre G."/>
            <person name="Bobe J."/>
            <person name="Postlethwait J.H."/>
            <person name="Berthelot C."/>
            <person name="Roest Crollius H."/>
            <person name="Guiguen Y."/>
        </authorList>
    </citation>
    <scope>NUCLEOTIDE SEQUENCE</scope>
    <source>
        <strain evidence="2">NC1722</strain>
    </source>
</reference>
<dbReference type="AlphaFoldDB" id="A0AAD7W2H5"/>
<name>A0AAD7W2H5_9TELE</name>
<organism evidence="2 3">
    <name type="scientific">Aldrovandia affinis</name>
    <dbReference type="NCBI Taxonomy" id="143900"/>
    <lineage>
        <taxon>Eukaryota</taxon>
        <taxon>Metazoa</taxon>
        <taxon>Chordata</taxon>
        <taxon>Craniata</taxon>
        <taxon>Vertebrata</taxon>
        <taxon>Euteleostomi</taxon>
        <taxon>Actinopterygii</taxon>
        <taxon>Neopterygii</taxon>
        <taxon>Teleostei</taxon>
        <taxon>Notacanthiformes</taxon>
        <taxon>Halosauridae</taxon>
        <taxon>Aldrovandia</taxon>
    </lineage>
</organism>
<dbReference type="EMBL" id="JAINUG010000370">
    <property type="protein sequence ID" value="KAJ8373205.1"/>
    <property type="molecule type" value="Genomic_DNA"/>
</dbReference>
<evidence type="ECO:0000313" key="3">
    <source>
        <dbReference type="Proteomes" id="UP001221898"/>
    </source>
</evidence>